<name>A0A383E989_9ZZZZ</name>
<organism evidence="13">
    <name type="scientific">marine metagenome</name>
    <dbReference type="NCBI Taxonomy" id="408172"/>
    <lineage>
        <taxon>unclassified sequences</taxon>
        <taxon>metagenomes</taxon>
        <taxon>ecological metagenomes</taxon>
    </lineage>
</organism>
<dbReference type="Gene3D" id="2.70.98.90">
    <property type="match status" value="1"/>
</dbReference>
<evidence type="ECO:0000256" key="3">
    <source>
        <dbReference type="ARBA" id="ARBA00015325"/>
    </source>
</evidence>
<dbReference type="AlphaFoldDB" id="A0A383E989"/>
<dbReference type="InterPro" id="IPR038221">
    <property type="entry name" value="YidC_periplasmic_sf"/>
</dbReference>
<evidence type="ECO:0000256" key="9">
    <source>
        <dbReference type="ARBA" id="ARBA00033342"/>
    </source>
</evidence>
<evidence type="ECO:0000256" key="1">
    <source>
        <dbReference type="ARBA" id="ARBA00004651"/>
    </source>
</evidence>
<keyword evidence="5" id="KW-1003">Cell membrane</keyword>
<evidence type="ECO:0000256" key="7">
    <source>
        <dbReference type="ARBA" id="ARBA00023186"/>
    </source>
</evidence>
<evidence type="ECO:0000256" key="4">
    <source>
        <dbReference type="ARBA" id="ARBA00022448"/>
    </source>
</evidence>
<dbReference type="GO" id="GO:0005886">
    <property type="term" value="C:plasma membrane"/>
    <property type="evidence" value="ECO:0007669"/>
    <property type="project" value="UniProtKB-SubCell"/>
</dbReference>
<reference evidence="13" key="1">
    <citation type="submission" date="2018-05" db="EMBL/GenBank/DDBJ databases">
        <authorList>
            <person name="Lanie J.A."/>
            <person name="Ng W.-L."/>
            <person name="Kazmierczak K.M."/>
            <person name="Andrzejewski T.M."/>
            <person name="Davidsen T.M."/>
            <person name="Wayne K.J."/>
            <person name="Tettelin H."/>
            <person name="Glass J.I."/>
            <person name="Rusch D."/>
            <person name="Podicherti R."/>
            <person name="Tsui H.-C.T."/>
            <person name="Winkler M.E."/>
        </authorList>
    </citation>
    <scope>NUCLEOTIDE SEQUENCE</scope>
</reference>
<dbReference type="EMBL" id="UINC01223663">
    <property type="protein sequence ID" value="SVE52955.1"/>
    <property type="molecule type" value="Genomic_DNA"/>
</dbReference>
<keyword evidence="11" id="KW-1133">Transmembrane helix</keyword>
<sequence length="232" mass="24737">KNTGQTPCLQQIDTIMSQQSRFLLAISLMILVLVSTNVLFPPIPPEEPVAESPEMASPGPEDPVQAPPLTDQAPSTDSPPPNLFDPPSAASQDQTVKVVGPLYRMTFSTIGARLVSTELLEFTNFYQEGVAELLLEEGSGALGARIQAPGGELDLTEAVYKVVPEEGITLEKGGEPQSLAFTYRHPSGGLSMTTLYLFDPESYEVAVTTSMAGPGIERASLITDMGHGLAYN</sequence>
<evidence type="ECO:0000256" key="5">
    <source>
        <dbReference type="ARBA" id="ARBA00022475"/>
    </source>
</evidence>
<feature type="non-terminal residue" evidence="13">
    <location>
        <position position="1"/>
    </location>
</feature>
<accession>A0A383E989</accession>
<feature type="region of interest" description="Disordered" evidence="10">
    <location>
        <begin position="45"/>
        <end position="92"/>
    </location>
</feature>
<comment type="similarity">
    <text evidence="2">Belongs to the OXA1/ALB3/YidC family. Type 1 subfamily.</text>
</comment>
<keyword evidence="4" id="KW-0813">Transport</keyword>
<gene>
    <name evidence="13" type="ORF">METZ01_LOCUS505809</name>
</gene>
<keyword evidence="6" id="KW-0653">Protein transport</keyword>
<evidence type="ECO:0000256" key="2">
    <source>
        <dbReference type="ARBA" id="ARBA00010527"/>
    </source>
</evidence>
<evidence type="ECO:0000313" key="13">
    <source>
        <dbReference type="EMBL" id="SVE52955.1"/>
    </source>
</evidence>
<keyword evidence="7" id="KW-0143">Chaperone</keyword>
<dbReference type="Pfam" id="PF14849">
    <property type="entry name" value="YidC_periplas"/>
    <property type="match status" value="1"/>
</dbReference>
<protein>
    <recommendedName>
        <fullName evidence="3">Membrane protein insertase YidC</fullName>
    </recommendedName>
    <alternativeName>
        <fullName evidence="9">Foldase YidC</fullName>
    </alternativeName>
    <alternativeName>
        <fullName evidence="8">Membrane integrase YidC</fullName>
    </alternativeName>
</protein>
<keyword evidence="11" id="KW-0472">Membrane</keyword>
<feature type="non-terminal residue" evidence="13">
    <location>
        <position position="232"/>
    </location>
</feature>
<feature type="domain" description="Membrane insertase YidC N-terminal" evidence="12">
    <location>
        <begin position="96"/>
        <end position="215"/>
    </location>
</feature>
<evidence type="ECO:0000256" key="6">
    <source>
        <dbReference type="ARBA" id="ARBA00022927"/>
    </source>
</evidence>
<proteinExistence type="inferred from homology"/>
<dbReference type="GO" id="GO:0015031">
    <property type="term" value="P:protein transport"/>
    <property type="evidence" value="ECO:0007669"/>
    <property type="project" value="UniProtKB-KW"/>
</dbReference>
<feature type="transmembrane region" description="Helical" evidence="11">
    <location>
        <begin position="21"/>
        <end position="40"/>
    </location>
</feature>
<evidence type="ECO:0000256" key="10">
    <source>
        <dbReference type="SAM" id="MobiDB-lite"/>
    </source>
</evidence>
<dbReference type="InterPro" id="IPR028053">
    <property type="entry name" value="Membr_insert_YidC_N"/>
</dbReference>
<evidence type="ECO:0000256" key="11">
    <source>
        <dbReference type="SAM" id="Phobius"/>
    </source>
</evidence>
<comment type="subcellular location">
    <subcellularLocation>
        <location evidence="1">Cell membrane</location>
        <topology evidence="1">Multi-pass membrane protein</topology>
    </subcellularLocation>
</comment>
<evidence type="ECO:0000256" key="8">
    <source>
        <dbReference type="ARBA" id="ARBA00033245"/>
    </source>
</evidence>
<evidence type="ECO:0000259" key="12">
    <source>
        <dbReference type="Pfam" id="PF14849"/>
    </source>
</evidence>
<keyword evidence="11" id="KW-0812">Transmembrane</keyword>